<organism evidence="2 3">
    <name type="scientific">Burkholderia multivorans CGD2</name>
    <dbReference type="NCBI Taxonomy" id="513052"/>
    <lineage>
        <taxon>Bacteria</taxon>
        <taxon>Pseudomonadati</taxon>
        <taxon>Pseudomonadota</taxon>
        <taxon>Betaproteobacteria</taxon>
        <taxon>Burkholderiales</taxon>
        <taxon>Burkholderiaceae</taxon>
        <taxon>Burkholderia</taxon>
        <taxon>Burkholderia cepacia complex</taxon>
    </lineage>
</organism>
<keyword evidence="1" id="KW-0732">Signal</keyword>
<feature type="signal peptide" evidence="1">
    <location>
        <begin position="1"/>
        <end position="18"/>
    </location>
</feature>
<proteinExistence type="predicted"/>
<dbReference type="RefSeq" id="WP_006407463.1">
    <property type="nucleotide sequence ID" value="NZ_ACFC01000014.1"/>
</dbReference>
<name>B9BX44_9BURK</name>
<evidence type="ECO:0000256" key="1">
    <source>
        <dbReference type="SAM" id="SignalP"/>
    </source>
</evidence>
<sequence>MKKLIIGALFALASIAHAATMVPSTLINWISVPTWPSVSAGTVFAGPAAASGAPTFRTLATSDLPVVPVSKGGTGCSVATGACLDSITGFSGIGFVKRSGAGSYAFVADPLPIANGGTGATTVAAARAALGAAASGANTDITSLNAPALGAATATTATAGDNSTKVATTAYVQTSIASIGPYNSATGTGVSVTSGTPANCTSASLAAGEYDVQGVVAWQTGGAVSQTSGGVGISTTSATFGAVGSYVSHSRASSTTADTYASPVVRISLGSPTTIYQVIVATYSSGALTANCLMRWRRIP</sequence>
<dbReference type="EMBL" id="ACFC01000014">
    <property type="protein sequence ID" value="EEE04554.1"/>
    <property type="molecule type" value="Genomic_DNA"/>
</dbReference>
<gene>
    <name evidence="2" type="ORF">BURMUCGD2_2462</name>
</gene>
<accession>B9BX44</accession>
<dbReference type="AlphaFoldDB" id="B9BX44"/>
<reference evidence="2 3" key="1">
    <citation type="journal article" date="2012" name="J. Bacteriol.">
        <title>Draft Genome Sequence Determination for Cystic Fibrosis and Chronic Granulomatous Disease Burkholderia multivorans Isolates.</title>
        <authorList>
            <person name="Varga J.J."/>
            <person name="Losada L."/>
            <person name="Zelazny A.M."/>
            <person name="Brinkac L."/>
            <person name="Harkins D."/>
            <person name="Radune D."/>
            <person name="Hostetler J."/>
            <person name="Sampaio E.P."/>
            <person name="Ronning C.M."/>
            <person name="Nierman W.C."/>
            <person name="Greenberg D.E."/>
            <person name="Holland S.M."/>
            <person name="Goldberg J.B."/>
        </authorList>
    </citation>
    <scope>NUCLEOTIDE SEQUENCE [LARGE SCALE GENOMIC DNA]</scope>
    <source>
        <strain evidence="2 3">CGD2</strain>
    </source>
</reference>
<evidence type="ECO:0000313" key="3">
    <source>
        <dbReference type="Proteomes" id="UP000004535"/>
    </source>
</evidence>
<protein>
    <submittedName>
        <fullName evidence="2">Uncharacterized protein</fullName>
    </submittedName>
</protein>
<feature type="chain" id="PRO_5002880216" evidence="1">
    <location>
        <begin position="19"/>
        <end position="300"/>
    </location>
</feature>
<comment type="caution">
    <text evidence="2">The sequence shown here is derived from an EMBL/GenBank/DDBJ whole genome shotgun (WGS) entry which is preliminary data.</text>
</comment>
<dbReference type="Proteomes" id="UP000004535">
    <property type="component" value="Unassembled WGS sequence"/>
</dbReference>
<evidence type="ECO:0000313" key="2">
    <source>
        <dbReference type="EMBL" id="EEE04554.1"/>
    </source>
</evidence>